<evidence type="ECO:0000313" key="2">
    <source>
        <dbReference type="Proteomes" id="UP000724874"/>
    </source>
</evidence>
<gene>
    <name evidence="1" type="ORF">CPB84DRAFT_1943115</name>
</gene>
<comment type="caution">
    <text evidence="1">The sequence shown here is derived from an EMBL/GenBank/DDBJ whole genome shotgun (WGS) entry which is preliminary data.</text>
</comment>
<evidence type="ECO:0000313" key="1">
    <source>
        <dbReference type="EMBL" id="KAF8909769.1"/>
    </source>
</evidence>
<dbReference type="Proteomes" id="UP000724874">
    <property type="component" value="Unassembled WGS sequence"/>
</dbReference>
<dbReference type="OrthoDB" id="2722301at2759"/>
<protein>
    <submittedName>
        <fullName evidence="1">Uncharacterized protein</fullName>
    </submittedName>
</protein>
<dbReference type="AlphaFoldDB" id="A0A9P5NX91"/>
<keyword evidence="2" id="KW-1185">Reference proteome</keyword>
<reference evidence="1" key="1">
    <citation type="submission" date="2020-11" db="EMBL/GenBank/DDBJ databases">
        <authorList>
            <consortium name="DOE Joint Genome Institute"/>
            <person name="Ahrendt S."/>
            <person name="Riley R."/>
            <person name="Andreopoulos W."/>
            <person name="LaButti K."/>
            <person name="Pangilinan J."/>
            <person name="Ruiz-duenas F.J."/>
            <person name="Barrasa J.M."/>
            <person name="Sanchez-Garcia M."/>
            <person name="Camarero S."/>
            <person name="Miyauchi S."/>
            <person name="Serrano A."/>
            <person name="Linde D."/>
            <person name="Babiker R."/>
            <person name="Drula E."/>
            <person name="Ayuso-Fernandez I."/>
            <person name="Pacheco R."/>
            <person name="Padilla G."/>
            <person name="Ferreira P."/>
            <person name="Barriuso J."/>
            <person name="Kellner H."/>
            <person name="Castanera R."/>
            <person name="Alfaro M."/>
            <person name="Ramirez L."/>
            <person name="Pisabarro A.G."/>
            <person name="Kuo A."/>
            <person name="Tritt A."/>
            <person name="Lipzen A."/>
            <person name="He G."/>
            <person name="Yan M."/>
            <person name="Ng V."/>
            <person name="Cullen D."/>
            <person name="Martin F."/>
            <person name="Rosso M.-N."/>
            <person name="Henrissat B."/>
            <person name="Hibbett D."/>
            <person name="Martinez A.T."/>
            <person name="Grigoriev I.V."/>
        </authorList>
    </citation>
    <scope>NUCLEOTIDE SEQUENCE</scope>
    <source>
        <strain evidence="1">AH 44721</strain>
    </source>
</reference>
<organism evidence="1 2">
    <name type="scientific">Gymnopilus junonius</name>
    <name type="common">Spectacular rustgill mushroom</name>
    <name type="synonym">Gymnopilus spectabilis subsp. junonius</name>
    <dbReference type="NCBI Taxonomy" id="109634"/>
    <lineage>
        <taxon>Eukaryota</taxon>
        <taxon>Fungi</taxon>
        <taxon>Dikarya</taxon>
        <taxon>Basidiomycota</taxon>
        <taxon>Agaricomycotina</taxon>
        <taxon>Agaricomycetes</taxon>
        <taxon>Agaricomycetidae</taxon>
        <taxon>Agaricales</taxon>
        <taxon>Agaricineae</taxon>
        <taxon>Hymenogastraceae</taxon>
        <taxon>Gymnopilus</taxon>
    </lineage>
</organism>
<feature type="non-terminal residue" evidence="1">
    <location>
        <position position="290"/>
    </location>
</feature>
<sequence>RTDTDEQSLYTLKSNCLIPVLHFLPNGIYVFVVMPRWGFSIHLPWISKAREVFEIMHSMLKALVFLRDHNISTHGSTSTFHRLLPELRSFWQDINDRNVLVNHFSDSIALDKNWIRVNLRSKGMLSYAVFDFDFSVMLSPEADRKVYRLPYQRSWGAFNYTMDTAQSEFDYNPFVLDVGILGVRFCLDYQLAPLLDKMTTRDLDHRFTAPDVLDFFNESYVFAATEEELECYAQTQFREPHVRYYDYNRWKHVSGEFAQKWIVFREAPIPWTTKFLRTICKGPWMCYAVP</sequence>
<proteinExistence type="predicted"/>
<accession>A0A9P5NX91</accession>
<dbReference type="EMBL" id="JADNYJ010000008">
    <property type="protein sequence ID" value="KAF8909769.1"/>
    <property type="molecule type" value="Genomic_DNA"/>
</dbReference>
<name>A0A9P5NX91_GYMJU</name>